<evidence type="ECO:0000256" key="3">
    <source>
        <dbReference type="ARBA" id="ARBA00013194"/>
    </source>
</evidence>
<feature type="compositionally biased region" description="Basic and acidic residues" evidence="6">
    <location>
        <begin position="399"/>
        <end position="413"/>
    </location>
</feature>
<keyword evidence="5 9" id="KW-0413">Isomerase</keyword>
<sequence>MAKKRNPLVFLDISIDEDPVERIVIELFADVVPKTAENFRALCTGEKGVGSTTGKPLHYKGTHFHRIIKGFMAQGGDFSKGNGTGGESIYGGKFSDENFKMAHDGPGLLSLANSGPNTNGSQFFITFKRTPHLDGKHVVFGKVVKGMEVVKKMEQVGTGDGKPMRPVKIVDCGETSETKIQAPAREEKGKKKRSAKSSSSGDSSESDGRRRLRKPQRDRVRKRRRYSTSESDSSDTDSDADSYSESDSESDSDSSLSDSSSSDGGRRRRKSGKRNKSRQHRRKDGRRQRKGSQRDRRTRRKSRRSSDSSSDSDSEISRSSRSSSDVGRKVRGRNNSKDAGRKGSQDSDVVKKASLVLKPKDFSGELPMHDKRVGNSSHEEGEFSPKKGELIDNGHGTKAKVDDKRFNDSKESRSPSSSPRGRAKDSPRRSPSMSLSPGRDSSPRKPRGASRSPPRKASVPSATNRTNDPPADGGPKRIRKGRGFTEQYSFARRYRTPSPEDSPRRPYRYGGRYIPDRNRERYSNYRRYPERSPRRRYRSPPRDRTPPRYGRKRSRSRSVSRSPVGRRGRFRDRSRSPSRSPRRDRSPLDNRPPISENLKSRLGPKADEKSPNKGRRRSRSSLRSASPASPSGSRSSSPPAGRGLVSYGDLSPEK</sequence>
<feature type="compositionally biased region" description="Acidic residues" evidence="6">
    <location>
        <begin position="232"/>
        <end position="252"/>
    </location>
</feature>
<proteinExistence type="inferred from homology"/>
<dbReference type="AlphaFoldDB" id="A0A6P8BRM2"/>
<dbReference type="PRINTS" id="PR00153">
    <property type="entry name" value="CSAPPISMRASE"/>
</dbReference>
<feature type="compositionally biased region" description="Basic and acidic residues" evidence="6">
    <location>
        <begin position="335"/>
        <end position="351"/>
    </location>
</feature>
<feature type="compositionally biased region" description="Basic and acidic residues" evidence="6">
    <location>
        <begin position="571"/>
        <end position="588"/>
    </location>
</feature>
<dbReference type="GO" id="GO:0016018">
    <property type="term" value="F:cyclosporin A binding"/>
    <property type="evidence" value="ECO:0007669"/>
    <property type="project" value="TreeGrafter"/>
</dbReference>
<dbReference type="InterPro" id="IPR020892">
    <property type="entry name" value="Cyclophilin-type_PPIase_CS"/>
</dbReference>
<evidence type="ECO:0000256" key="1">
    <source>
        <dbReference type="ARBA" id="ARBA00000971"/>
    </source>
</evidence>
<evidence type="ECO:0000256" key="6">
    <source>
        <dbReference type="SAM" id="MobiDB-lite"/>
    </source>
</evidence>
<keyword evidence="8" id="KW-1185">Reference proteome</keyword>
<dbReference type="GO" id="GO:0003755">
    <property type="term" value="F:peptidyl-prolyl cis-trans isomerase activity"/>
    <property type="evidence" value="ECO:0007669"/>
    <property type="project" value="UniProtKB-KW"/>
</dbReference>
<dbReference type="PROSITE" id="PS00170">
    <property type="entry name" value="CSA_PPIASE_1"/>
    <property type="match status" value="1"/>
</dbReference>
<dbReference type="InterPro" id="IPR002130">
    <property type="entry name" value="Cyclophilin-type_PPIase_dom"/>
</dbReference>
<gene>
    <name evidence="9" type="primary">LOC116188023</name>
</gene>
<dbReference type="GO" id="GO:0006457">
    <property type="term" value="P:protein folding"/>
    <property type="evidence" value="ECO:0007669"/>
    <property type="project" value="InterPro"/>
</dbReference>
<feature type="compositionally biased region" description="Basic residues" evidence="6">
    <location>
        <begin position="266"/>
        <end position="303"/>
    </location>
</feature>
<dbReference type="PANTHER" id="PTHR11071">
    <property type="entry name" value="PEPTIDYL-PROLYL CIS-TRANS ISOMERASE"/>
    <property type="match status" value="1"/>
</dbReference>
<dbReference type="EC" id="5.2.1.8" evidence="3"/>
<dbReference type="FunFam" id="2.40.100.10:FF:000022">
    <property type="entry name" value="Peptidyl-prolyl cis-trans isomerase CYP95"/>
    <property type="match status" value="1"/>
</dbReference>
<dbReference type="RefSeq" id="XP_031372984.1">
    <property type="nucleotide sequence ID" value="XM_031517124.1"/>
</dbReference>
<feature type="compositionally biased region" description="Basic and acidic residues" evidence="6">
    <location>
        <begin position="514"/>
        <end position="532"/>
    </location>
</feature>
<feature type="region of interest" description="Disordered" evidence="6">
    <location>
        <begin position="155"/>
        <end position="654"/>
    </location>
</feature>
<dbReference type="PANTHER" id="PTHR11071:SF447">
    <property type="entry name" value="PEPTIDYL-PROLYL CIS-TRANS ISOMERASE CYP63"/>
    <property type="match status" value="1"/>
</dbReference>
<dbReference type="InterPro" id="IPR029000">
    <property type="entry name" value="Cyclophilin-like_dom_sf"/>
</dbReference>
<evidence type="ECO:0000256" key="5">
    <source>
        <dbReference type="ARBA" id="ARBA00023235"/>
    </source>
</evidence>
<feature type="compositionally biased region" description="Low complexity" evidence="6">
    <location>
        <begin position="429"/>
        <end position="439"/>
    </location>
</feature>
<accession>A0A6P8BRM2</accession>
<feature type="compositionally biased region" description="Low complexity" evidence="6">
    <location>
        <begin position="307"/>
        <end position="325"/>
    </location>
</feature>
<evidence type="ECO:0000256" key="2">
    <source>
        <dbReference type="ARBA" id="ARBA00007365"/>
    </source>
</evidence>
<dbReference type="Pfam" id="PF00160">
    <property type="entry name" value="Pro_isomerase"/>
    <property type="match status" value="1"/>
</dbReference>
<dbReference type="Proteomes" id="UP000515151">
    <property type="component" value="Chromosome 8"/>
</dbReference>
<evidence type="ECO:0000313" key="9">
    <source>
        <dbReference type="RefSeq" id="XP_031372984.1"/>
    </source>
</evidence>
<feature type="compositionally biased region" description="Basic residues" evidence="6">
    <location>
        <begin position="210"/>
        <end position="226"/>
    </location>
</feature>
<dbReference type="GO" id="GO:0005737">
    <property type="term" value="C:cytoplasm"/>
    <property type="evidence" value="ECO:0007669"/>
    <property type="project" value="TreeGrafter"/>
</dbReference>
<dbReference type="Gene3D" id="2.40.100.10">
    <property type="entry name" value="Cyclophilin-like"/>
    <property type="match status" value="1"/>
</dbReference>
<feature type="domain" description="PPIase cyclophilin-type" evidence="7">
    <location>
        <begin position="10"/>
        <end position="174"/>
    </location>
</feature>
<dbReference type="SUPFAM" id="SSF50891">
    <property type="entry name" value="Cyclophilin-like"/>
    <property type="match status" value="1"/>
</dbReference>
<reference evidence="8" key="1">
    <citation type="journal article" date="2020" name="Plant Biotechnol. J.">
        <title>The pomegranate (Punica granatum L.) draft genome dissects genetic divergence between soft- and hard-seeded cultivars.</title>
        <authorList>
            <person name="Luo X."/>
            <person name="Li H."/>
            <person name="Wu Z."/>
            <person name="Yao W."/>
            <person name="Zhao P."/>
            <person name="Cao D."/>
            <person name="Yu H."/>
            <person name="Li K."/>
            <person name="Poudel K."/>
            <person name="Zhao D."/>
            <person name="Zhang F."/>
            <person name="Xia X."/>
            <person name="Chen L."/>
            <person name="Wang Q."/>
            <person name="Jing D."/>
            <person name="Cao S."/>
        </authorList>
    </citation>
    <scope>NUCLEOTIDE SEQUENCE [LARGE SCALE GENOMIC DNA]</scope>
    <source>
        <strain evidence="8">cv. Tunisia</strain>
    </source>
</reference>
<organism evidence="8 9">
    <name type="scientific">Punica granatum</name>
    <name type="common">Pomegranate</name>
    <dbReference type="NCBI Taxonomy" id="22663"/>
    <lineage>
        <taxon>Eukaryota</taxon>
        <taxon>Viridiplantae</taxon>
        <taxon>Streptophyta</taxon>
        <taxon>Embryophyta</taxon>
        <taxon>Tracheophyta</taxon>
        <taxon>Spermatophyta</taxon>
        <taxon>Magnoliopsida</taxon>
        <taxon>eudicotyledons</taxon>
        <taxon>Gunneridae</taxon>
        <taxon>Pentapetalae</taxon>
        <taxon>rosids</taxon>
        <taxon>malvids</taxon>
        <taxon>Myrtales</taxon>
        <taxon>Lythraceae</taxon>
        <taxon>Punica</taxon>
    </lineage>
</organism>
<comment type="similarity">
    <text evidence="2">Belongs to the cyclophilin-type PPIase family.</text>
</comment>
<dbReference type="GeneID" id="116188023"/>
<evidence type="ECO:0000256" key="4">
    <source>
        <dbReference type="ARBA" id="ARBA00023110"/>
    </source>
</evidence>
<dbReference type="CDD" id="cd01926">
    <property type="entry name" value="cyclophilin_ABH_like"/>
    <property type="match status" value="1"/>
</dbReference>
<feature type="compositionally biased region" description="Low complexity" evidence="6">
    <location>
        <begin position="253"/>
        <end position="263"/>
    </location>
</feature>
<evidence type="ECO:0000313" key="8">
    <source>
        <dbReference type="Proteomes" id="UP000515151"/>
    </source>
</evidence>
<feature type="compositionally biased region" description="Low complexity" evidence="6">
    <location>
        <begin position="621"/>
        <end position="644"/>
    </location>
</feature>
<reference evidence="9" key="2">
    <citation type="submission" date="2025-08" db="UniProtKB">
        <authorList>
            <consortium name="RefSeq"/>
        </authorList>
    </citation>
    <scope>IDENTIFICATION</scope>
    <source>
        <tissue evidence="9">Leaf</tissue>
    </source>
</reference>
<comment type="catalytic activity">
    <reaction evidence="1">
        <text>[protein]-peptidylproline (omega=180) = [protein]-peptidylproline (omega=0)</text>
        <dbReference type="Rhea" id="RHEA:16237"/>
        <dbReference type="Rhea" id="RHEA-COMP:10747"/>
        <dbReference type="Rhea" id="RHEA-COMP:10748"/>
        <dbReference type="ChEBI" id="CHEBI:83833"/>
        <dbReference type="ChEBI" id="CHEBI:83834"/>
        <dbReference type="EC" id="5.2.1.8"/>
    </reaction>
</comment>
<feature type="compositionally biased region" description="Basic and acidic residues" evidence="6">
    <location>
        <begin position="358"/>
        <end position="392"/>
    </location>
</feature>
<dbReference type="PROSITE" id="PS50072">
    <property type="entry name" value="CSA_PPIASE_2"/>
    <property type="match status" value="1"/>
</dbReference>
<protein>
    <recommendedName>
        <fullName evidence="3">peptidylprolyl isomerase</fullName>
        <ecNumber evidence="3">5.2.1.8</ecNumber>
    </recommendedName>
</protein>
<name>A0A6P8BRM2_PUNGR</name>
<evidence type="ECO:0000259" key="7">
    <source>
        <dbReference type="PROSITE" id="PS50072"/>
    </source>
</evidence>
<keyword evidence="4" id="KW-0697">Rotamase</keyword>
<dbReference type="OrthoDB" id="1933488at2759"/>
<feature type="compositionally biased region" description="Basic residues" evidence="6">
    <location>
        <begin position="549"/>
        <end position="570"/>
    </location>
</feature>